<dbReference type="AlphaFoldDB" id="A0A1G7CSJ4"/>
<keyword evidence="2" id="KW-0732">Signal</keyword>
<feature type="chain" id="PRO_5009240724" description="Lipocalin-like domain-containing protein" evidence="2">
    <location>
        <begin position="26"/>
        <end position="214"/>
    </location>
</feature>
<gene>
    <name evidence="3" type="ORF">SAMN04489747_3367</name>
</gene>
<evidence type="ECO:0000313" key="4">
    <source>
        <dbReference type="Proteomes" id="UP000198546"/>
    </source>
</evidence>
<sequence length="214" mass="21879">MRARIGLLLGVAALGAATACTPGQAAGPDPVATAPASSPVTAPAPTDRGTPAATATGTRDGGVVADAELQQALDCLEGSWRMASFAIEADSSVTTEGEGGDVRLEFGDGSWWLHSDDDEAVTVRVGTKEAELTLDGHAEGSVDVTAEGVRFSVQDSDGRVELELPEGMADHGMPLGHFLATIVPTGSTTLECDDDEATVSSGNTMVNQVLTLER</sequence>
<dbReference type="RefSeq" id="WP_090595122.1">
    <property type="nucleotide sequence ID" value="NZ_LT629688.1"/>
</dbReference>
<feature type="compositionally biased region" description="Low complexity" evidence="1">
    <location>
        <begin position="28"/>
        <end position="61"/>
    </location>
</feature>
<organism evidence="3 4">
    <name type="scientific">Auraticoccus monumenti</name>
    <dbReference type="NCBI Taxonomy" id="675864"/>
    <lineage>
        <taxon>Bacteria</taxon>
        <taxon>Bacillati</taxon>
        <taxon>Actinomycetota</taxon>
        <taxon>Actinomycetes</taxon>
        <taxon>Propionibacteriales</taxon>
        <taxon>Propionibacteriaceae</taxon>
        <taxon>Auraticoccus</taxon>
    </lineage>
</organism>
<feature type="region of interest" description="Disordered" evidence="1">
    <location>
        <begin position="22"/>
        <end position="61"/>
    </location>
</feature>
<keyword evidence="4" id="KW-1185">Reference proteome</keyword>
<dbReference type="EMBL" id="LT629688">
    <property type="protein sequence ID" value="SDE42384.1"/>
    <property type="molecule type" value="Genomic_DNA"/>
</dbReference>
<protein>
    <recommendedName>
        <fullName evidence="5">Lipocalin-like domain-containing protein</fullName>
    </recommendedName>
</protein>
<name>A0A1G7CSJ4_9ACTN</name>
<proteinExistence type="predicted"/>
<dbReference type="Proteomes" id="UP000198546">
    <property type="component" value="Chromosome i"/>
</dbReference>
<accession>A0A1G7CSJ4</accession>
<evidence type="ECO:0000256" key="2">
    <source>
        <dbReference type="SAM" id="SignalP"/>
    </source>
</evidence>
<evidence type="ECO:0008006" key="5">
    <source>
        <dbReference type="Google" id="ProtNLM"/>
    </source>
</evidence>
<reference evidence="3 4" key="1">
    <citation type="submission" date="2016-10" db="EMBL/GenBank/DDBJ databases">
        <authorList>
            <person name="de Groot N.N."/>
        </authorList>
    </citation>
    <scope>NUCLEOTIDE SEQUENCE [LARGE SCALE GENOMIC DNA]</scope>
    <source>
        <strain evidence="3 4">MON 2.2</strain>
    </source>
</reference>
<evidence type="ECO:0000313" key="3">
    <source>
        <dbReference type="EMBL" id="SDE42384.1"/>
    </source>
</evidence>
<evidence type="ECO:0000256" key="1">
    <source>
        <dbReference type="SAM" id="MobiDB-lite"/>
    </source>
</evidence>
<dbReference type="OrthoDB" id="9988493at2"/>
<feature type="signal peptide" evidence="2">
    <location>
        <begin position="1"/>
        <end position="25"/>
    </location>
</feature>
<dbReference type="STRING" id="675864.SAMN04489747_3367"/>
<dbReference type="PROSITE" id="PS51257">
    <property type="entry name" value="PROKAR_LIPOPROTEIN"/>
    <property type="match status" value="1"/>
</dbReference>